<dbReference type="InterPro" id="IPR013216">
    <property type="entry name" value="Methyltransf_11"/>
</dbReference>
<feature type="domain" description="Methyltransferase type 11" evidence="2">
    <location>
        <begin position="73"/>
        <end position="166"/>
    </location>
</feature>
<dbReference type="AlphaFoldDB" id="F5XSA0"/>
<feature type="region of interest" description="Disordered" evidence="1">
    <location>
        <begin position="1"/>
        <end position="31"/>
    </location>
</feature>
<evidence type="ECO:0000256" key="1">
    <source>
        <dbReference type="SAM" id="MobiDB-lite"/>
    </source>
</evidence>
<dbReference type="STRING" id="1032480.MLP_17670"/>
<organism evidence="3 4">
    <name type="scientific">Microlunatus phosphovorus (strain ATCC 700054 / DSM 10555 / JCM 9379 / NBRC 101784 / NCIMB 13414 / VKM Ac-1990 / NM-1)</name>
    <dbReference type="NCBI Taxonomy" id="1032480"/>
    <lineage>
        <taxon>Bacteria</taxon>
        <taxon>Bacillati</taxon>
        <taxon>Actinomycetota</taxon>
        <taxon>Actinomycetes</taxon>
        <taxon>Propionibacteriales</taxon>
        <taxon>Propionibacteriaceae</taxon>
        <taxon>Microlunatus</taxon>
    </lineage>
</organism>
<reference evidence="3 4" key="1">
    <citation type="submission" date="2011-05" db="EMBL/GenBank/DDBJ databases">
        <title>Whole genome sequence of Microlunatus phosphovorus NM-1.</title>
        <authorList>
            <person name="Hosoyama A."/>
            <person name="Sasaki K."/>
            <person name="Harada T."/>
            <person name="Igarashi R."/>
            <person name="Kawakoshi A."/>
            <person name="Sasagawa M."/>
            <person name="Fukada J."/>
            <person name="Nakamura S."/>
            <person name="Katano Y."/>
            <person name="Hanada S."/>
            <person name="Kamagata Y."/>
            <person name="Nakamura N."/>
            <person name="Yamazaki S."/>
            <person name="Fujita N."/>
        </authorList>
    </citation>
    <scope>NUCLEOTIDE SEQUENCE [LARGE SCALE GENOMIC DNA]</scope>
    <source>
        <strain evidence="4">ATCC 700054 / DSM 10555 / JCM 9379 / NBRC 101784 / NCIMB 13414 / VKM Ac-1990 / NM-1</strain>
    </source>
</reference>
<evidence type="ECO:0000313" key="4">
    <source>
        <dbReference type="Proteomes" id="UP000007947"/>
    </source>
</evidence>
<sequence length="247" mass="26135">MGQLTDAPGCRRADPGAMSESAQSSQASPHTEAFDLPLEIAENYERVFVPAFFAQWAPMLCEAAGLSPGARVLDVACGTGIVARTASPLVAPSGQVIGLDANEAMLTVARRVAPELEFQRGEAAALPFPDRSFDAVLCQMALMFFADRRAAVTEMSRVLRPGGVLALLVPGPLDDQPGFTPFVTVASRHAGPDAVGLLSSYFVCGDEAALAGLLVDAGLADVRVEQRHGIYQAPSAGWYGPRWRARH</sequence>
<dbReference type="CDD" id="cd02440">
    <property type="entry name" value="AdoMet_MTases"/>
    <property type="match status" value="1"/>
</dbReference>
<accession>F5XSA0</accession>
<feature type="compositionally biased region" description="Low complexity" evidence="1">
    <location>
        <begin position="19"/>
        <end position="28"/>
    </location>
</feature>
<gene>
    <name evidence="3" type="ordered locus">MLP_17670</name>
</gene>
<dbReference type="Proteomes" id="UP000007947">
    <property type="component" value="Chromosome"/>
</dbReference>
<dbReference type="KEGG" id="mph:MLP_17670"/>
<dbReference type="PANTHER" id="PTHR43591:SF24">
    <property type="entry name" value="2-METHOXY-6-POLYPRENYL-1,4-BENZOQUINOL METHYLASE, MITOCHONDRIAL"/>
    <property type="match status" value="1"/>
</dbReference>
<dbReference type="EC" id="2.1.1.-" evidence="3"/>
<dbReference type="Pfam" id="PF08241">
    <property type="entry name" value="Methyltransf_11"/>
    <property type="match status" value="1"/>
</dbReference>
<dbReference type="GO" id="GO:0008757">
    <property type="term" value="F:S-adenosylmethionine-dependent methyltransferase activity"/>
    <property type="evidence" value="ECO:0007669"/>
    <property type="project" value="InterPro"/>
</dbReference>
<evidence type="ECO:0000313" key="3">
    <source>
        <dbReference type="EMBL" id="BAK34781.1"/>
    </source>
</evidence>
<evidence type="ECO:0000259" key="2">
    <source>
        <dbReference type="Pfam" id="PF08241"/>
    </source>
</evidence>
<dbReference type="SUPFAM" id="SSF53335">
    <property type="entry name" value="S-adenosyl-L-methionine-dependent methyltransferases"/>
    <property type="match status" value="1"/>
</dbReference>
<name>F5XSA0_MICPN</name>
<dbReference type="HOGENOM" id="CLU_1123519_0_0_11"/>
<keyword evidence="3" id="KW-0489">Methyltransferase</keyword>
<keyword evidence="4" id="KW-1185">Reference proteome</keyword>
<keyword evidence="3" id="KW-0808">Transferase</keyword>
<proteinExistence type="predicted"/>
<dbReference type="eggNOG" id="COG2226">
    <property type="taxonomic scope" value="Bacteria"/>
</dbReference>
<protein>
    <submittedName>
        <fullName evidence="3">Putative methyltransferase</fullName>
        <ecNumber evidence="3">2.1.1.-</ecNumber>
    </submittedName>
</protein>
<dbReference type="Gene3D" id="3.40.50.150">
    <property type="entry name" value="Vaccinia Virus protein VP39"/>
    <property type="match status" value="1"/>
</dbReference>
<dbReference type="GO" id="GO:0032259">
    <property type="term" value="P:methylation"/>
    <property type="evidence" value="ECO:0007669"/>
    <property type="project" value="UniProtKB-KW"/>
</dbReference>
<dbReference type="EMBL" id="AP012204">
    <property type="protein sequence ID" value="BAK34781.1"/>
    <property type="molecule type" value="Genomic_DNA"/>
</dbReference>
<dbReference type="PANTHER" id="PTHR43591">
    <property type="entry name" value="METHYLTRANSFERASE"/>
    <property type="match status" value="1"/>
</dbReference>
<dbReference type="InterPro" id="IPR029063">
    <property type="entry name" value="SAM-dependent_MTases_sf"/>
</dbReference>